<feature type="compositionally biased region" description="Basic residues" evidence="1">
    <location>
        <begin position="118"/>
        <end position="129"/>
    </location>
</feature>
<dbReference type="OrthoDB" id="5344095at2"/>
<dbReference type="Pfam" id="PF11756">
    <property type="entry name" value="YgbA_NO"/>
    <property type="match status" value="1"/>
</dbReference>
<proteinExistence type="predicted"/>
<dbReference type="InterPro" id="IPR020483">
    <property type="entry name" value="Uncharacterised_YgbA"/>
</dbReference>
<accession>A0A1T4S0P2</accession>
<dbReference type="NCBIfam" id="NF007714">
    <property type="entry name" value="PRK10410.1-2"/>
    <property type="match status" value="1"/>
</dbReference>
<evidence type="ECO:0000313" key="2">
    <source>
        <dbReference type="EMBL" id="SKA21508.1"/>
    </source>
</evidence>
<evidence type="ECO:0000313" key="3">
    <source>
        <dbReference type="Proteomes" id="UP000190834"/>
    </source>
</evidence>
<protein>
    <submittedName>
        <fullName evidence="2">Nitrous oxide-stimulated promoter</fullName>
    </submittedName>
</protein>
<dbReference type="Proteomes" id="UP000190834">
    <property type="component" value="Unassembled WGS sequence"/>
</dbReference>
<dbReference type="EMBL" id="FUXB01000017">
    <property type="protein sequence ID" value="SKA21508.1"/>
    <property type="molecule type" value="Genomic_DNA"/>
</dbReference>
<keyword evidence="3" id="KW-1185">Reference proteome</keyword>
<reference evidence="3" key="1">
    <citation type="submission" date="2017-02" db="EMBL/GenBank/DDBJ databases">
        <authorList>
            <person name="Varghese N."/>
            <person name="Submissions S."/>
        </authorList>
    </citation>
    <scope>NUCLEOTIDE SEQUENCE [LARGE SCALE GENOMIC DNA]</scope>
    <source>
        <strain evidence="3">DSM 19608</strain>
    </source>
</reference>
<evidence type="ECO:0000256" key="1">
    <source>
        <dbReference type="SAM" id="MobiDB-lite"/>
    </source>
</evidence>
<dbReference type="NCBIfam" id="NF007715">
    <property type="entry name" value="PRK10410.1-3"/>
    <property type="match status" value="1"/>
</dbReference>
<dbReference type="STRING" id="1123491.SAMN02745782_02911"/>
<gene>
    <name evidence="2" type="ORF">SAMN02745782_02911</name>
</gene>
<dbReference type="RefSeq" id="WP_078927262.1">
    <property type="nucleotide sequence ID" value="NZ_FUXB01000017.1"/>
</dbReference>
<feature type="region of interest" description="Disordered" evidence="1">
    <location>
        <begin position="106"/>
        <end position="129"/>
    </location>
</feature>
<organism evidence="2 3">
    <name type="scientific">Vibrio cincinnatiensis DSM 19608</name>
    <dbReference type="NCBI Taxonomy" id="1123491"/>
    <lineage>
        <taxon>Bacteria</taxon>
        <taxon>Pseudomonadati</taxon>
        <taxon>Pseudomonadota</taxon>
        <taxon>Gammaproteobacteria</taxon>
        <taxon>Vibrionales</taxon>
        <taxon>Vibrionaceae</taxon>
        <taxon>Vibrio</taxon>
    </lineage>
</organism>
<dbReference type="GeneID" id="70582327"/>
<dbReference type="AlphaFoldDB" id="A0A1T4S0P2"/>
<name>A0A1T4S0P2_VIBCI</name>
<sequence>MEKILSGKLFTEFKTVQGMVRLYCRQQHGTLIGTCAECQSLIEYAQMRLDRCPYGQNKPTCNQCPIHCYKPEPKEYMRLVMRYAGPRMLLHHPILAIRHLLNERRPLPELPSSNQSHRQQRLKANKKKG</sequence>